<dbReference type="GO" id="GO:0005634">
    <property type="term" value="C:nucleus"/>
    <property type="evidence" value="ECO:0007669"/>
    <property type="project" value="TreeGrafter"/>
</dbReference>
<dbReference type="AlphaFoldDB" id="S8FQH0"/>
<feature type="compositionally biased region" description="Basic and acidic residues" evidence="1">
    <location>
        <begin position="521"/>
        <end position="540"/>
    </location>
</feature>
<evidence type="ECO:0000256" key="1">
    <source>
        <dbReference type="SAM" id="MobiDB-lite"/>
    </source>
</evidence>
<dbReference type="FunCoup" id="S8FQH0">
    <property type="interactions" value="147"/>
</dbReference>
<dbReference type="STRING" id="743788.S8FQH0"/>
<dbReference type="InterPro" id="IPR015661">
    <property type="entry name" value="Bub1/Mad3"/>
</dbReference>
<feature type="domain" description="BUB1 N-terminal" evidence="2">
    <location>
        <begin position="62"/>
        <end position="222"/>
    </location>
</feature>
<dbReference type="FunFam" id="1.25.40.430:FF:000003">
    <property type="entry name" value="Checkpoint serine/threonine-protein kinase BUB1"/>
    <property type="match status" value="1"/>
</dbReference>
<dbReference type="HOGENOM" id="CLU_043742_0_0_1"/>
<sequence length="540" mass="58660">MADVFDEPPVIVDGNLLEAAKENIQPLAKGRRVTTLASVLSTPHAQRESRLSSARSRHRINVEVALEDEDDDALDAYARFVDWTVENYPQGHSAESGLLELLEEATRVLKDHCDGMWRDDIRYLKLWVLYANYVEKPAIIYKFCVVNEIGTSHSLLYEEYATVLERANRRAEADEVYLLGIARRAMPLDRLESKHREFQKRMMASINLSPPANDTPPTAPRPSSRRTALAESSSSSTRTRPNRSGSTRAPPSAAGDVFSAPADAPRPNGRIPVFVDPTGAGAENDPAQAAPWPELGTRKARVKENIPEVRKAAGTTLRQPRSARAGSTSTASRIPVYRDPEPAAEMPPPGAPGGKKGKSAIAVFRDEDAPPEGSGSGSAPRKEKGKSSVPVFRDEEAADSGAMKGKKGKSSIAVFRDEDEGTGAAPTKKGKAQCSIDVFRDDAEEESAAAHAGKKHDKGKSSITVFRDEEPPVKARPVTPSTPGFTPYCDADEPVTPSASHAPSSVMKPKRRDALGLTESEVLRRDPFKNYAPEDRPAEE</sequence>
<dbReference type="InParanoid" id="S8FQH0"/>
<dbReference type="PANTHER" id="PTHR14030">
    <property type="entry name" value="MITOTIC CHECKPOINT SERINE/THREONINE-PROTEIN KINASE BUB1"/>
    <property type="match status" value="1"/>
</dbReference>
<proteinExistence type="predicted"/>
<dbReference type="PANTHER" id="PTHR14030:SF4">
    <property type="entry name" value="BUB1 KINASE, ISOFORM A-RELATED"/>
    <property type="match status" value="1"/>
</dbReference>
<dbReference type="EMBL" id="KE504148">
    <property type="protein sequence ID" value="EPT00555.1"/>
    <property type="molecule type" value="Genomic_DNA"/>
</dbReference>
<gene>
    <name evidence="3" type="ORF">FOMPIDRAFT_130288</name>
</gene>
<dbReference type="GO" id="GO:0051754">
    <property type="term" value="P:meiotic sister chromatid cohesion, centromeric"/>
    <property type="evidence" value="ECO:0007669"/>
    <property type="project" value="TreeGrafter"/>
</dbReference>
<organism evidence="3 4">
    <name type="scientific">Fomitopsis schrenkii</name>
    <name type="common">Brown rot fungus</name>
    <dbReference type="NCBI Taxonomy" id="2126942"/>
    <lineage>
        <taxon>Eukaryota</taxon>
        <taxon>Fungi</taxon>
        <taxon>Dikarya</taxon>
        <taxon>Basidiomycota</taxon>
        <taxon>Agaricomycotina</taxon>
        <taxon>Agaricomycetes</taxon>
        <taxon>Polyporales</taxon>
        <taxon>Fomitopsis</taxon>
    </lineage>
</organism>
<dbReference type="Gene3D" id="1.25.40.430">
    <property type="match status" value="1"/>
</dbReference>
<evidence type="ECO:0000313" key="3">
    <source>
        <dbReference type="EMBL" id="EPT00555.1"/>
    </source>
</evidence>
<feature type="compositionally biased region" description="Low complexity" evidence="1">
    <location>
        <begin position="221"/>
        <end position="248"/>
    </location>
</feature>
<name>S8FQH0_FOMSC</name>
<evidence type="ECO:0000259" key="2">
    <source>
        <dbReference type="PROSITE" id="PS51489"/>
    </source>
</evidence>
<keyword evidence="4" id="KW-1185">Reference proteome</keyword>
<feature type="compositionally biased region" description="Low complexity" evidence="1">
    <location>
        <begin position="322"/>
        <end position="333"/>
    </location>
</feature>
<dbReference type="GO" id="GO:0032991">
    <property type="term" value="C:protein-containing complex"/>
    <property type="evidence" value="ECO:0007669"/>
    <property type="project" value="UniProtKB-ARBA"/>
</dbReference>
<dbReference type="Proteomes" id="UP000015241">
    <property type="component" value="Unassembled WGS sequence"/>
</dbReference>
<protein>
    <recommendedName>
        <fullName evidence="2">BUB1 N-terminal domain-containing protein</fullName>
    </recommendedName>
</protein>
<dbReference type="OrthoDB" id="248495at2759"/>
<evidence type="ECO:0000313" key="4">
    <source>
        <dbReference type="Proteomes" id="UP000015241"/>
    </source>
</evidence>
<reference evidence="3 4" key="1">
    <citation type="journal article" date="2012" name="Science">
        <title>The Paleozoic origin of enzymatic lignin decomposition reconstructed from 31 fungal genomes.</title>
        <authorList>
            <person name="Floudas D."/>
            <person name="Binder M."/>
            <person name="Riley R."/>
            <person name="Barry K."/>
            <person name="Blanchette R.A."/>
            <person name="Henrissat B."/>
            <person name="Martinez A.T."/>
            <person name="Otillar R."/>
            <person name="Spatafora J.W."/>
            <person name="Yadav J.S."/>
            <person name="Aerts A."/>
            <person name="Benoit I."/>
            <person name="Boyd A."/>
            <person name="Carlson A."/>
            <person name="Copeland A."/>
            <person name="Coutinho P.M."/>
            <person name="de Vries R.P."/>
            <person name="Ferreira P."/>
            <person name="Findley K."/>
            <person name="Foster B."/>
            <person name="Gaskell J."/>
            <person name="Glotzer D."/>
            <person name="Gorecki P."/>
            <person name="Heitman J."/>
            <person name="Hesse C."/>
            <person name="Hori C."/>
            <person name="Igarashi K."/>
            <person name="Jurgens J.A."/>
            <person name="Kallen N."/>
            <person name="Kersten P."/>
            <person name="Kohler A."/>
            <person name="Kuees U."/>
            <person name="Kumar T.K.A."/>
            <person name="Kuo A."/>
            <person name="LaButti K."/>
            <person name="Larrondo L.F."/>
            <person name="Lindquist E."/>
            <person name="Ling A."/>
            <person name="Lombard V."/>
            <person name="Lucas S."/>
            <person name="Lundell T."/>
            <person name="Martin R."/>
            <person name="McLaughlin D.J."/>
            <person name="Morgenstern I."/>
            <person name="Morin E."/>
            <person name="Murat C."/>
            <person name="Nagy L.G."/>
            <person name="Nolan M."/>
            <person name="Ohm R.A."/>
            <person name="Patyshakuliyeva A."/>
            <person name="Rokas A."/>
            <person name="Ruiz-Duenas F.J."/>
            <person name="Sabat G."/>
            <person name="Salamov A."/>
            <person name="Samejima M."/>
            <person name="Schmutz J."/>
            <person name="Slot J.C."/>
            <person name="St John F."/>
            <person name="Stenlid J."/>
            <person name="Sun H."/>
            <person name="Sun S."/>
            <person name="Syed K."/>
            <person name="Tsang A."/>
            <person name="Wiebenga A."/>
            <person name="Young D."/>
            <person name="Pisabarro A."/>
            <person name="Eastwood D.C."/>
            <person name="Martin F."/>
            <person name="Cullen D."/>
            <person name="Grigoriev I.V."/>
            <person name="Hibbett D.S."/>
        </authorList>
    </citation>
    <scope>NUCLEOTIDE SEQUENCE</scope>
    <source>
        <strain evidence="4">FP-58527</strain>
    </source>
</reference>
<dbReference type="InterPro" id="IPR013212">
    <property type="entry name" value="Mad3/Bub1_I"/>
</dbReference>
<feature type="region of interest" description="Disordered" evidence="1">
    <location>
        <begin position="312"/>
        <end position="540"/>
    </location>
</feature>
<dbReference type="GO" id="GO:0004672">
    <property type="term" value="F:protein kinase activity"/>
    <property type="evidence" value="ECO:0007669"/>
    <property type="project" value="TreeGrafter"/>
</dbReference>
<accession>S8FQH0</accession>
<dbReference type="PROSITE" id="PS51489">
    <property type="entry name" value="BUB1_N"/>
    <property type="match status" value="1"/>
</dbReference>
<dbReference type="SMART" id="SM00777">
    <property type="entry name" value="Mad3_BUB1_I"/>
    <property type="match status" value="1"/>
</dbReference>
<dbReference type="Pfam" id="PF08311">
    <property type="entry name" value="Mad3_BUB1_I"/>
    <property type="match status" value="1"/>
</dbReference>
<dbReference type="eggNOG" id="KOG1166">
    <property type="taxonomic scope" value="Eukaryota"/>
</dbReference>
<dbReference type="GO" id="GO:0007094">
    <property type="term" value="P:mitotic spindle assembly checkpoint signaling"/>
    <property type="evidence" value="ECO:0007669"/>
    <property type="project" value="InterPro"/>
</dbReference>
<feature type="region of interest" description="Disordered" evidence="1">
    <location>
        <begin position="204"/>
        <end position="292"/>
    </location>
</feature>